<feature type="transmembrane region" description="Helical" evidence="1">
    <location>
        <begin position="55"/>
        <end position="75"/>
    </location>
</feature>
<dbReference type="EMBL" id="BTSX01000001">
    <property type="protein sequence ID" value="GMS78769.1"/>
    <property type="molecule type" value="Genomic_DNA"/>
</dbReference>
<keyword evidence="1" id="KW-1133">Transmembrane helix</keyword>
<dbReference type="AlphaFoldDB" id="A0AAV5S8J7"/>
<protein>
    <recommendedName>
        <fullName evidence="4">G protein-coupled receptor</fullName>
    </recommendedName>
</protein>
<name>A0AAV5S8J7_9BILA</name>
<keyword evidence="3" id="KW-1185">Reference proteome</keyword>
<proteinExistence type="predicted"/>
<organism evidence="2 3">
    <name type="scientific">Pristionchus entomophagus</name>
    <dbReference type="NCBI Taxonomy" id="358040"/>
    <lineage>
        <taxon>Eukaryota</taxon>
        <taxon>Metazoa</taxon>
        <taxon>Ecdysozoa</taxon>
        <taxon>Nematoda</taxon>
        <taxon>Chromadorea</taxon>
        <taxon>Rhabditida</taxon>
        <taxon>Rhabditina</taxon>
        <taxon>Diplogasteromorpha</taxon>
        <taxon>Diplogasteroidea</taxon>
        <taxon>Neodiplogasteridae</taxon>
        <taxon>Pristionchus</taxon>
    </lineage>
</organism>
<keyword evidence="1" id="KW-0472">Membrane</keyword>
<evidence type="ECO:0008006" key="4">
    <source>
        <dbReference type="Google" id="ProtNLM"/>
    </source>
</evidence>
<dbReference type="Proteomes" id="UP001432027">
    <property type="component" value="Unassembled WGS sequence"/>
</dbReference>
<reference evidence="2" key="1">
    <citation type="submission" date="2023-10" db="EMBL/GenBank/DDBJ databases">
        <title>Genome assembly of Pristionchus species.</title>
        <authorList>
            <person name="Yoshida K."/>
            <person name="Sommer R.J."/>
        </authorList>
    </citation>
    <scope>NUCLEOTIDE SEQUENCE</scope>
    <source>
        <strain evidence="2">RS0144</strain>
    </source>
</reference>
<comment type="caution">
    <text evidence="2">The sequence shown here is derived from an EMBL/GenBank/DDBJ whole genome shotgun (WGS) entry which is preliminary data.</text>
</comment>
<keyword evidence="1" id="KW-0812">Transmembrane</keyword>
<feature type="non-terminal residue" evidence="2">
    <location>
        <position position="1"/>
    </location>
</feature>
<gene>
    <name evidence="2" type="ORF">PENTCL1PPCAC_944</name>
</gene>
<evidence type="ECO:0000256" key="1">
    <source>
        <dbReference type="SAM" id="Phobius"/>
    </source>
</evidence>
<accession>A0AAV5S8J7</accession>
<sequence length="93" mass="10793">HRLDLHQSIIEIARSMMSFYRNFTQNRRSIITKLSMFDGNDRNLALSSSKSIKRICGIVVDFSFVFLIRFSTMFFSTMRNTASSMNSITLRPS</sequence>
<evidence type="ECO:0000313" key="2">
    <source>
        <dbReference type="EMBL" id="GMS78769.1"/>
    </source>
</evidence>
<evidence type="ECO:0000313" key="3">
    <source>
        <dbReference type="Proteomes" id="UP001432027"/>
    </source>
</evidence>